<gene>
    <name evidence="2" type="ORF">BP00DRAFT_331163</name>
</gene>
<evidence type="ECO:0000313" key="3">
    <source>
        <dbReference type="Proteomes" id="UP000248817"/>
    </source>
</evidence>
<keyword evidence="1" id="KW-0812">Transmembrane</keyword>
<accession>A0A2V5JD26</accession>
<evidence type="ECO:0000256" key="1">
    <source>
        <dbReference type="SAM" id="Phobius"/>
    </source>
</evidence>
<name>A0A2V5JD26_9EURO</name>
<sequence>IINNSLNTKALSKSLLYFMGLYTIELYFIIGLNYSYKWLTSQVLTDNLIFFLDYFKKLIISIIFAKKSRVLI</sequence>
<keyword evidence="1" id="KW-1133">Transmembrane helix</keyword>
<dbReference type="EMBL" id="KZ825463">
    <property type="protein sequence ID" value="PYI37007.1"/>
    <property type="molecule type" value="Genomic_DNA"/>
</dbReference>
<keyword evidence="3" id="KW-1185">Reference proteome</keyword>
<protein>
    <submittedName>
        <fullName evidence="2">Uncharacterized protein</fullName>
    </submittedName>
</protein>
<dbReference type="AlphaFoldDB" id="A0A2V5JD26"/>
<evidence type="ECO:0000313" key="2">
    <source>
        <dbReference type="EMBL" id="PYI37007.1"/>
    </source>
</evidence>
<reference evidence="2 3" key="1">
    <citation type="submission" date="2018-02" db="EMBL/GenBank/DDBJ databases">
        <title>The genomes of Aspergillus section Nigri reveals drivers in fungal speciation.</title>
        <authorList>
            <consortium name="DOE Joint Genome Institute"/>
            <person name="Vesth T.C."/>
            <person name="Nybo J."/>
            <person name="Theobald S."/>
            <person name="Brandl J."/>
            <person name="Frisvad J.C."/>
            <person name="Nielsen K.F."/>
            <person name="Lyhne E.K."/>
            <person name="Kogle M.E."/>
            <person name="Kuo A."/>
            <person name="Riley R."/>
            <person name="Clum A."/>
            <person name="Nolan M."/>
            <person name="Lipzen A."/>
            <person name="Salamov A."/>
            <person name="Henrissat B."/>
            <person name="Wiebenga A."/>
            <person name="De vries R.P."/>
            <person name="Grigoriev I.V."/>
            <person name="Mortensen U.H."/>
            <person name="Andersen M.R."/>
            <person name="Baker S.E."/>
        </authorList>
    </citation>
    <scope>NUCLEOTIDE SEQUENCE [LARGE SCALE GENOMIC DNA]</scope>
    <source>
        <strain evidence="2 3">CBS 114.80</strain>
    </source>
</reference>
<organism evidence="2 3">
    <name type="scientific">Aspergillus indologenus CBS 114.80</name>
    <dbReference type="NCBI Taxonomy" id="1450541"/>
    <lineage>
        <taxon>Eukaryota</taxon>
        <taxon>Fungi</taxon>
        <taxon>Dikarya</taxon>
        <taxon>Ascomycota</taxon>
        <taxon>Pezizomycotina</taxon>
        <taxon>Eurotiomycetes</taxon>
        <taxon>Eurotiomycetidae</taxon>
        <taxon>Eurotiales</taxon>
        <taxon>Aspergillaceae</taxon>
        <taxon>Aspergillus</taxon>
        <taxon>Aspergillus subgen. Circumdati</taxon>
    </lineage>
</organism>
<feature type="transmembrane region" description="Helical" evidence="1">
    <location>
        <begin position="15"/>
        <end position="36"/>
    </location>
</feature>
<keyword evidence="1" id="KW-0472">Membrane</keyword>
<feature type="non-terminal residue" evidence="2">
    <location>
        <position position="1"/>
    </location>
</feature>
<proteinExistence type="predicted"/>
<dbReference type="Proteomes" id="UP000248817">
    <property type="component" value="Unassembled WGS sequence"/>
</dbReference>